<evidence type="ECO:0000313" key="2">
    <source>
        <dbReference type="Proteomes" id="UP000886653"/>
    </source>
</evidence>
<name>A0A9P6THF7_9BASI</name>
<dbReference type="Proteomes" id="UP000886653">
    <property type="component" value="Unassembled WGS sequence"/>
</dbReference>
<dbReference type="AlphaFoldDB" id="A0A9P6THF7"/>
<accession>A0A9P6THF7</accession>
<comment type="caution">
    <text evidence="1">The sequence shown here is derived from an EMBL/GenBank/DDBJ whole genome shotgun (WGS) entry which is preliminary data.</text>
</comment>
<organism evidence="1 2">
    <name type="scientific">Cronartium quercuum f. sp. fusiforme G11</name>
    <dbReference type="NCBI Taxonomy" id="708437"/>
    <lineage>
        <taxon>Eukaryota</taxon>
        <taxon>Fungi</taxon>
        <taxon>Dikarya</taxon>
        <taxon>Basidiomycota</taxon>
        <taxon>Pucciniomycotina</taxon>
        <taxon>Pucciniomycetes</taxon>
        <taxon>Pucciniales</taxon>
        <taxon>Coleosporiaceae</taxon>
        <taxon>Cronartium</taxon>
    </lineage>
</organism>
<evidence type="ECO:0000313" key="1">
    <source>
        <dbReference type="EMBL" id="KAG0152034.1"/>
    </source>
</evidence>
<reference evidence="1" key="1">
    <citation type="submission" date="2013-11" db="EMBL/GenBank/DDBJ databases">
        <title>Genome sequence of the fusiform rust pathogen reveals effectors for host alternation and coevolution with pine.</title>
        <authorList>
            <consortium name="DOE Joint Genome Institute"/>
            <person name="Smith K."/>
            <person name="Pendleton A."/>
            <person name="Kubisiak T."/>
            <person name="Anderson C."/>
            <person name="Salamov A."/>
            <person name="Aerts A."/>
            <person name="Riley R."/>
            <person name="Clum A."/>
            <person name="Lindquist E."/>
            <person name="Ence D."/>
            <person name="Campbell M."/>
            <person name="Kronenberg Z."/>
            <person name="Feau N."/>
            <person name="Dhillon B."/>
            <person name="Hamelin R."/>
            <person name="Burleigh J."/>
            <person name="Smith J."/>
            <person name="Yandell M."/>
            <person name="Nelson C."/>
            <person name="Grigoriev I."/>
            <person name="Davis J."/>
        </authorList>
    </citation>
    <scope>NUCLEOTIDE SEQUENCE</scope>
    <source>
        <strain evidence="1">G11</strain>
    </source>
</reference>
<sequence length="85" mass="9885">MTAPADLRVQSPSRLWIFKSSRLRPSALGSFRMSPPFFYSTCHFSYLIFPLTRAPLHSGHAFGCHSYMLQKKCKVHSIYIYKKKE</sequence>
<keyword evidence="2" id="KW-1185">Reference proteome</keyword>
<dbReference type="EMBL" id="MU167210">
    <property type="protein sequence ID" value="KAG0152034.1"/>
    <property type="molecule type" value="Genomic_DNA"/>
</dbReference>
<gene>
    <name evidence="1" type="ORF">CROQUDRAFT_408298</name>
</gene>
<protein>
    <submittedName>
        <fullName evidence="1">Uncharacterized protein</fullName>
    </submittedName>
</protein>
<proteinExistence type="predicted"/>